<sequence length="170" mass="17753">MSARSAAIIGSIVLGLTFGSAGASGASVAGDERVLGPRGYKSLHLGQPEPAARATGLLVDKQAGEECHYYYLRPSEGQTNVGSGVFVDPGRGVMMIGGTVKSHTPKGVTLGSRFGEVRAAYPDMRRLPPLTWVYTAAVPGNEDARYRFAFDEAGRVADFALEAAEMGACG</sequence>
<organism evidence="2 3">
    <name type="scientific">Amycolatopsis cihanbeyliensis</name>
    <dbReference type="NCBI Taxonomy" id="1128664"/>
    <lineage>
        <taxon>Bacteria</taxon>
        <taxon>Bacillati</taxon>
        <taxon>Actinomycetota</taxon>
        <taxon>Actinomycetes</taxon>
        <taxon>Pseudonocardiales</taxon>
        <taxon>Pseudonocardiaceae</taxon>
        <taxon>Amycolatopsis</taxon>
    </lineage>
</organism>
<dbReference type="EMBL" id="VFML01000001">
    <property type="protein sequence ID" value="TQJ04422.1"/>
    <property type="molecule type" value="Genomic_DNA"/>
</dbReference>
<accession>A0A542DMU8</accession>
<gene>
    <name evidence="2" type="ORF">FB471_4215</name>
</gene>
<proteinExistence type="predicted"/>
<dbReference type="RefSeq" id="WP_142000099.1">
    <property type="nucleotide sequence ID" value="NZ_VFML01000001.1"/>
</dbReference>
<protein>
    <submittedName>
        <fullName evidence="2">Uncharacterized protein</fullName>
    </submittedName>
</protein>
<feature type="chain" id="PRO_5038708146" evidence="1">
    <location>
        <begin position="26"/>
        <end position="170"/>
    </location>
</feature>
<evidence type="ECO:0000256" key="1">
    <source>
        <dbReference type="SAM" id="SignalP"/>
    </source>
</evidence>
<evidence type="ECO:0000313" key="2">
    <source>
        <dbReference type="EMBL" id="TQJ04422.1"/>
    </source>
</evidence>
<keyword evidence="3" id="KW-1185">Reference proteome</keyword>
<evidence type="ECO:0000313" key="3">
    <source>
        <dbReference type="Proteomes" id="UP000320876"/>
    </source>
</evidence>
<dbReference type="AlphaFoldDB" id="A0A542DMU8"/>
<comment type="caution">
    <text evidence="2">The sequence shown here is derived from an EMBL/GenBank/DDBJ whole genome shotgun (WGS) entry which is preliminary data.</text>
</comment>
<dbReference type="Proteomes" id="UP000320876">
    <property type="component" value="Unassembled WGS sequence"/>
</dbReference>
<feature type="signal peptide" evidence="1">
    <location>
        <begin position="1"/>
        <end position="25"/>
    </location>
</feature>
<name>A0A542DMU8_AMYCI</name>
<reference evidence="2 3" key="1">
    <citation type="submission" date="2019-06" db="EMBL/GenBank/DDBJ databases">
        <title>Sequencing the genomes of 1000 actinobacteria strains.</title>
        <authorList>
            <person name="Klenk H.-P."/>
        </authorList>
    </citation>
    <scope>NUCLEOTIDE SEQUENCE [LARGE SCALE GENOMIC DNA]</scope>
    <source>
        <strain evidence="2 3">DSM 45679</strain>
    </source>
</reference>
<keyword evidence="1" id="KW-0732">Signal</keyword>
<dbReference type="OrthoDB" id="3695075at2"/>